<evidence type="ECO:0000256" key="1">
    <source>
        <dbReference type="SAM" id="Phobius"/>
    </source>
</evidence>
<sequence length="397" mass="45203">MRVEQLLHNHLQKSVVMHSKRLDSLMCAVTAGMKDRCVTVTGLGRRLRMSIKVKNKIKKIDRLVGNSHLHQEIPSIYQCMTGLILGNIRRPIIIVDWSPLGQGTEHQLLRATLPSGGRALTLYESAYPESLLTSRKVHQEFLAKLCQILPAGCTPIIVTDAGFRNTWFEDVSSLGWDWVGRVRNRTHYLAANAEQWVPIKSLYHHATSRPQYIGHGNLSRRTSVSCGLYLYKKQPKGRVLKTLKGAKCRQATSLKIAQREREPWLIATSLHHNTTLSRKIIKIYAKRAQIENGFRDTKNQRLGFSLNDSKTSHTARLNVLLIIIAIATFGLWLLGGLLKQKQLHFQFQANTIKNRNVLSNVFLGWQIINNSSPRFKRADWLSVIDSISIDFNYETIL</sequence>
<dbReference type="GO" id="GO:0003677">
    <property type="term" value="F:DNA binding"/>
    <property type="evidence" value="ECO:0007669"/>
    <property type="project" value="InterPro"/>
</dbReference>
<dbReference type="InParanoid" id="G9ET05"/>
<reference evidence="3 4" key="1">
    <citation type="journal article" date="2011" name="BMC Genomics">
        <title>Insight into cross-talk between intra-amoebal pathogens.</title>
        <authorList>
            <person name="Gimenez G."/>
            <person name="Bertelli C."/>
            <person name="Moliner C."/>
            <person name="Robert C."/>
            <person name="Raoult D."/>
            <person name="Fournier P.E."/>
            <person name="Greub G."/>
        </authorList>
    </citation>
    <scope>NUCLEOTIDE SEQUENCE [LARGE SCALE GENOMIC DNA]</scope>
    <source>
        <strain evidence="3 4">LLAP12</strain>
    </source>
</reference>
<evidence type="ECO:0000313" key="3">
    <source>
        <dbReference type="EMBL" id="EHL29472.1"/>
    </source>
</evidence>
<dbReference type="GO" id="GO:0004803">
    <property type="term" value="F:transposase activity"/>
    <property type="evidence" value="ECO:0007669"/>
    <property type="project" value="InterPro"/>
</dbReference>
<organism evidence="3 4">
    <name type="scientific">Legionella drancourtii LLAP12</name>
    <dbReference type="NCBI Taxonomy" id="658187"/>
    <lineage>
        <taxon>Bacteria</taxon>
        <taxon>Pseudomonadati</taxon>
        <taxon>Pseudomonadota</taxon>
        <taxon>Gammaproteobacteria</taxon>
        <taxon>Legionellales</taxon>
        <taxon>Legionellaceae</taxon>
        <taxon>Legionella</taxon>
    </lineage>
</organism>
<protein>
    <recommendedName>
        <fullName evidence="2">Transposase IS4-like domain-containing protein</fullName>
    </recommendedName>
</protein>
<dbReference type="InterPro" id="IPR002559">
    <property type="entry name" value="Transposase_11"/>
</dbReference>
<dbReference type="NCBIfam" id="NF033591">
    <property type="entry name" value="transpos_IS4_2"/>
    <property type="match status" value="1"/>
</dbReference>
<dbReference type="InterPro" id="IPR012337">
    <property type="entry name" value="RNaseH-like_sf"/>
</dbReference>
<feature type="transmembrane region" description="Helical" evidence="1">
    <location>
        <begin position="317"/>
        <end position="338"/>
    </location>
</feature>
<dbReference type="RefSeq" id="WP_006872309.1">
    <property type="nucleotide sequence ID" value="NZ_JH413847.1"/>
</dbReference>
<dbReference type="Proteomes" id="UP000002770">
    <property type="component" value="Unassembled WGS sequence"/>
</dbReference>
<gene>
    <name evidence="3" type="ORF">LDG_8434</name>
</gene>
<dbReference type="PANTHER" id="PTHR35404:SF8">
    <property type="entry name" value="TRANSPOSASE OF TN10"/>
    <property type="match status" value="1"/>
</dbReference>
<keyword evidence="1" id="KW-0472">Membrane</keyword>
<proteinExistence type="predicted"/>
<dbReference type="AlphaFoldDB" id="G9ET05"/>
<feature type="domain" description="Transposase IS4-like" evidence="2">
    <location>
        <begin position="134"/>
        <end position="326"/>
    </location>
</feature>
<evidence type="ECO:0000259" key="2">
    <source>
        <dbReference type="Pfam" id="PF01609"/>
    </source>
</evidence>
<dbReference type="GO" id="GO:0006313">
    <property type="term" value="P:DNA transposition"/>
    <property type="evidence" value="ECO:0007669"/>
    <property type="project" value="InterPro"/>
</dbReference>
<dbReference type="Pfam" id="PF01609">
    <property type="entry name" value="DDE_Tnp_1"/>
    <property type="match status" value="1"/>
</dbReference>
<dbReference type="eggNOG" id="COG3385">
    <property type="taxonomic scope" value="Bacteria"/>
</dbReference>
<name>G9ET05_9GAMM</name>
<keyword evidence="1" id="KW-0812">Transmembrane</keyword>
<dbReference type="EMBL" id="JH413847">
    <property type="protein sequence ID" value="EHL29472.1"/>
    <property type="molecule type" value="Genomic_DNA"/>
</dbReference>
<dbReference type="InterPro" id="IPR047658">
    <property type="entry name" value="IS4-like_transpos"/>
</dbReference>
<keyword evidence="4" id="KW-1185">Reference proteome</keyword>
<evidence type="ECO:0000313" key="4">
    <source>
        <dbReference type="Proteomes" id="UP000002770"/>
    </source>
</evidence>
<dbReference type="HOGENOM" id="CLU_061699_0_0_6"/>
<keyword evidence="1" id="KW-1133">Transmembrane helix</keyword>
<dbReference type="OrthoDB" id="6140187at2"/>
<dbReference type="STRING" id="658187.LDG_8434"/>
<dbReference type="SUPFAM" id="SSF53098">
    <property type="entry name" value="Ribonuclease H-like"/>
    <property type="match status" value="1"/>
</dbReference>
<dbReference type="PANTHER" id="PTHR35404">
    <property type="entry name" value="TRANSPOSASE OF TN10"/>
    <property type="match status" value="1"/>
</dbReference>
<accession>G9ET05</accession>